<dbReference type="GO" id="GO:0004222">
    <property type="term" value="F:metalloendopeptidase activity"/>
    <property type="evidence" value="ECO:0007669"/>
    <property type="project" value="TreeGrafter"/>
</dbReference>
<dbReference type="SUPFAM" id="SSF51261">
    <property type="entry name" value="Duplicated hybrid motif"/>
    <property type="match status" value="1"/>
</dbReference>
<dbReference type="FunFam" id="2.70.70.10:FF:000006">
    <property type="entry name" value="M23 family peptidase"/>
    <property type="match status" value="1"/>
</dbReference>
<name>A0A4R3KT02_9FIRM</name>
<comment type="caution">
    <text evidence="4">The sequence shown here is derived from an EMBL/GenBank/DDBJ whole genome shotgun (WGS) entry which is preliminary data.</text>
</comment>
<evidence type="ECO:0000313" key="4">
    <source>
        <dbReference type="EMBL" id="TCS87621.1"/>
    </source>
</evidence>
<keyword evidence="2" id="KW-0472">Membrane</keyword>
<feature type="transmembrane region" description="Helical" evidence="2">
    <location>
        <begin position="28"/>
        <end position="48"/>
    </location>
</feature>
<dbReference type="OrthoDB" id="9809488at2"/>
<keyword evidence="1" id="KW-0175">Coiled coil</keyword>
<dbReference type="Proteomes" id="UP000294567">
    <property type="component" value="Unassembled WGS sequence"/>
</dbReference>
<feature type="domain" description="M23ase beta-sheet core" evidence="3">
    <location>
        <begin position="200"/>
        <end position="295"/>
    </location>
</feature>
<organism evidence="4 5">
    <name type="scientific">Keratinibaculum paraultunense</name>
    <dbReference type="NCBI Taxonomy" id="1278232"/>
    <lineage>
        <taxon>Bacteria</taxon>
        <taxon>Bacillati</taxon>
        <taxon>Bacillota</taxon>
        <taxon>Tissierellia</taxon>
        <taxon>Tissierellales</taxon>
        <taxon>Tepidimicrobiaceae</taxon>
        <taxon>Keratinibaculum</taxon>
    </lineage>
</organism>
<evidence type="ECO:0000313" key="5">
    <source>
        <dbReference type="Proteomes" id="UP000294567"/>
    </source>
</evidence>
<dbReference type="CDD" id="cd12797">
    <property type="entry name" value="M23_peptidase"/>
    <property type="match status" value="1"/>
</dbReference>
<keyword evidence="2" id="KW-0812">Transmembrane</keyword>
<accession>A0A4R3KT02</accession>
<dbReference type="AlphaFoldDB" id="A0A4R3KT02"/>
<dbReference type="PANTHER" id="PTHR21666:SF270">
    <property type="entry name" value="MUREIN HYDROLASE ACTIVATOR ENVC"/>
    <property type="match status" value="1"/>
</dbReference>
<dbReference type="Gene3D" id="2.70.70.10">
    <property type="entry name" value="Glucose Permease (Domain IIA)"/>
    <property type="match status" value="1"/>
</dbReference>
<keyword evidence="5" id="KW-1185">Reference proteome</keyword>
<keyword evidence="2" id="KW-1133">Transmembrane helix</keyword>
<gene>
    <name evidence="4" type="ORF">EDD65_11056</name>
</gene>
<evidence type="ECO:0000256" key="2">
    <source>
        <dbReference type="SAM" id="Phobius"/>
    </source>
</evidence>
<reference evidence="4 5" key="1">
    <citation type="submission" date="2019-03" db="EMBL/GenBank/DDBJ databases">
        <title>Genomic Encyclopedia of Type Strains, Phase IV (KMG-IV): sequencing the most valuable type-strain genomes for metagenomic binning, comparative biology and taxonomic classification.</title>
        <authorList>
            <person name="Goeker M."/>
        </authorList>
    </citation>
    <scope>NUCLEOTIDE SEQUENCE [LARGE SCALE GENOMIC DNA]</scope>
    <source>
        <strain evidence="4 5">DSM 26752</strain>
    </source>
</reference>
<feature type="coiled-coil region" evidence="1">
    <location>
        <begin position="55"/>
        <end position="113"/>
    </location>
</feature>
<sequence>MKNKDNSKICIMIIPHTEKVKRITIPKWVPKVIITAIAIVVTVTLVFFNNMSSSEIELKEEYNNKITELSNLEKEYENKQKELEKLKSQNLELYEITNEVKNKLVEIDKLQRQLEKMAGIKSSSRGNIIRKINPEKLDPEKEMEVSKELLEDKEKELEIFIQDLEERFEYLESIPDLWPAEGELTSTFGNRKNPFGKGTQFHQGIDINNSSGTDVKAAAKGIVVFSGDKAGYGKVIIIDHGNDYSTLYGHNKKLLVNVGDKVEKGQVIAKMGNTGRSTGPHLHFEIHKSGNPINPLEVLK</sequence>
<dbReference type="PANTHER" id="PTHR21666">
    <property type="entry name" value="PEPTIDASE-RELATED"/>
    <property type="match status" value="1"/>
</dbReference>
<dbReference type="EMBL" id="SMAE01000010">
    <property type="protein sequence ID" value="TCS87621.1"/>
    <property type="molecule type" value="Genomic_DNA"/>
</dbReference>
<evidence type="ECO:0000259" key="3">
    <source>
        <dbReference type="Pfam" id="PF01551"/>
    </source>
</evidence>
<dbReference type="SMR" id="A0A4R3KT02"/>
<proteinExistence type="predicted"/>
<keyword evidence="4" id="KW-0378">Hydrolase</keyword>
<dbReference type="InterPro" id="IPR050570">
    <property type="entry name" value="Cell_wall_metabolism_enzyme"/>
</dbReference>
<dbReference type="InterPro" id="IPR016047">
    <property type="entry name" value="M23ase_b-sheet_dom"/>
</dbReference>
<dbReference type="Pfam" id="PF01551">
    <property type="entry name" value="Peptidase_M23"/>
    <property type="match status" value="1"/>
</dbReference>
<protein>
    <submittedName>
        <fullName evidence="4">Murein DD-endopeptidase MepM/ murein hydrolase activator NlpD</fullName>
    </submittedName>
</protein>
<dbReference type="InterPro" id="IPR011055">
    <property type="entry name" value="Dup_hybrid_motif"/>
</dbReference>
<dbReference type="RefSeq" id="WP_132028657.1">
    <property type="nucleotide sequence ID" value="NZ_CP068564.1"/>
</dbReference>
<evidence type="ECO:0000256" key="1">
    <source>
        <dbReference type="SAM" id="Coils"/>
    </source>
</evidence>